<sequence>MSLLLRGELSLSIYSGNAFVILSGGRTGGFPPPYIHLLKAVIAPMTQTLLIVGNGALSRDLSAIAEDAQYVIRFNDARLDDGRSGTRCDLLILANANKPMQRRLTDPDFFGSPAFSNAREIMLVYHPEIIRRYHWRSSLLSRLKGRRADWTMQTIQVIGKAGKEIRIMPPQFYLDSCQELGLDEKAMHSVVPSTGFLGIRYAIDRFPAQEWRIRLCGFTWEGWKRHAWDGERAWVQAQAEAGRVEIIC</sequence>
<proteinExistence type="predicted"/>
<reference evidence="1" key="1">
    <citation type="journal article" date="2014" name="Int. J. Syst. Evol. Microbiol.">
        <title>Complete genome sequence of Corynebacterium casei LMG S-19264T (=DSM 44701T), isolated from a smear-ripened cheese.</title>
        <authorList>
            <consortium name="US DOE Joint Genome Institute (JGI-PGF)"/>
            <person name="Walter F."/>
            <person name="Albersmeier A."/>
            <person name="Kalinowski J."/>
            <person name="Ruckert C."/>
        </authorList>
    </citation>
    <scope>NUCLEOTIDE SEQUENCE</scope>
    <source>
        <strain evidence="1">KCTC 42097</strain>
    </source>
</reference>
<name>A0A8J3GH72_9HYPH</name>
<dbReference type="Gene3D" id="3.90.1480.20">
    <property type="entry name" value="Glycosyl transferase family 29"/>
    <property type="match status" value="1"/>
</dbReference>
<dbReference type="InterPro" id="IPR038578">
    <property type="entry name" value="GT29-like_sf"/>
</dbReference>
<keyword evidence="2" id="KW-1185">Reference proteome</keyword>
<accession>A0A8J3GH72</accession>
<gene>
    <name evidence="1" type="ORF">GCM10010136_06900</name>
</gene>
<dbReference type="Proteomes" id="UP000641137">
    <property type="component" value="Unassembled WGS sequence"/>
</dbReference>
<reference evidence="1" key="2">
    <citation type="submission" date="2020-09" db="EMBL/GenBank/DDBJ databases">
        <authorList>
            <person name="Sun Q."/>
            <person name="Kim S."/>
        </authorList>
    </citation>
    <scope>NUCLEOTIDE SEQUENCE</scope>
    <source>
        <strain evidence="1">KCTC 42097</strain>
    </source>
</reference>
<dbReference type="AlphaFoldDB" id="A0A8J3GH72"/>
<comment type="caution">
    <text evidence="1">The sequence shown here is derived from an EMBL/GenBank/DDBJ whole genome shotgun (WGS) entry which is preliminary data.</text>
</comment>
<organism evidence="1 2">
    <name type="scientific">Limoniibacter endophyticus</name>
    <dbReference type="NCBI Taxonomy" id="1565040"/>
    <lineage>
        <taxon>Bacteria</taxon>
        <taxon>Pseudomonadati</taxon>
        <taxon>Pseudomonadota</taxon>
        <taxon>Alphaproteobacteria</taxon>
        <taxon>Hyphomicrobiales</taxon>
        <taxon>Bartonellaceae</taxon>
        <taxon>Limoniibacter</taxon>
    </lineage>
</organism>
<evidence type="ECO:0000313" key="2">
    <source>
        <dbReference type="Proteomes" id="UP000641137"/>
    </source>
</evidence>
<protein>
    <submittedName>
        <fullName evidence="1">Urease accessory protein</fullName>
    </submittedName>
</protein>
<evidence type="ECO:0000313" key="1">
    <source>
        <dbReference type="EMBL" id="GHC64738.1"/>
    </source>
</evidence>
<dbReference type="EMBL" id="BMZO01000002">
    <property type="protein sequence ID" value="GHC64738.1"/>
    <property type="molecule type" value="Genomic_DNA"/>
</dbReference>